<proteinExistence type="predicted"/>
<dbReference type="GO" id="GO:0003677">
    <property type="term" value="F:DNA binding"/>
    <property type="evidence" value="ECO:0007669"/>
    <property type="project" value="UniProtKB-KW"/>
</dbReference>
<accession>A0A498MR14</accession>
<gene>
    <name evidence="3" type="ORF">ROHU_001582</name>
    <name evidence="2" type="ORF">ROHU_006611</name>
</gene>
<keyword evidence="2" id="KW-0371">Homeobox</keyword>
<feature type="compositionally biased region" description="Basic residues" evidence="1">
    <location>
        <begin position="60"/>
        <end position="70"/>
    </location>
</feature>
<protein>
    <submittedName>
        <fullName evidence="2">Homeobox Meis2</fullName>
    </submittedName>
</protein>
<feature type="compositionally biased region" description="Basic and acidic residues" evidence="1">
    <location>
        <begin position="13"/>
        <end position="22"/>
    </location>
</feature>
<dbReference type="Proteomes" id="UP000290572">
    <property type="component" value="Unassembled WGS sequence"/>
</dbReference>
<comment type="caution">
    <text evidence="2">The sequence shown here is derived from an EMBL/GenBank/DDBJ whole genome shotgun (WGS) entry which is preliminary data.</text>
</comment>
<dbReference type="EMBL" id="QBIY01012578">
    <property type="protein sequence ID" value="RXN22830.1"/>
    <property type="molecule type" value="Genomic_DNA"/>
</dbReference>
<sequence>MEIESEYPQMGERGLREDGIKERPRRRGVPGEFVPQRGPVGMSMASPTHPPPPKAPRLLRLSHRAPRHPPSRAAMLMHGDPSSSRNDHDSSDPP</sequence>
<evidence type="ECO:0000313" key="4">
    <source>
        <dbReference type="Proteomes" id="UP000290572"/>
    </source>
</evidence>
<organism evidence="2 4">
    <name type="scientific">Labeo rohita</name>
    <name type="common">Indian major carp</name>
    <name type="synonym">Cyprinus rohita</name>
    <dbReference type="NCBI Taxonomy" id="84645"/>
    <lineage>
        <taxon>Eukaryota</taxon>
        <taxon>Metazoa</taxon>
        <taxon>Chordata</taxon>
        <taxon>Craniata</taxon>
        <taxon>Vertebrata</taxon>
        <taxon>Euteleostomi</taxon>
        <taxon>Actinopterygii</taxon>
        <taxon>Neopterygii</taxon>
        <taxon>Teleostei</taxon>
        <taxon>Ostariophysi</taxon>
        <taxon>Cypriniformes</taxon>
        <taxon>Cyprinidae</taxon>
        <taxon>Labeoninae</taxon>
        <taxon>Labeonini</taxon>
        <taxon>Labeo</taxon>
    </lineage>
</organism>
<keyword evidence="4" id="KW-1185">Reference proteome</keyword>
<evidence type="ECO:0000313" key="2">
    <source>
        <dbReference type="EMBL" id="RXN22830.1"/>
    </source>
</evidence>
<feature type="region of interest" description="Disordered" evidence="1">
    <location>
        <begin position="1"/>
        <end position="94"/>
    </location>
</feature>
<keyword evidence="2" id="KW-0238">DNA-binding</keyword>
<evidence type="ECO:0000313" key="3">
    <source>
        <dbReference type="EMBL" id="RXN37923.1"/>
    </source>
</evidence>
<name>A0A498MR14_LABRO</name>
<dbReference type="EMBL" id="QBIY01005292">
    <property type="protein sequence ID" value="RXN37923.1"/>
    <property type="molecule type" value="Genomic_DNA"/>
</dbReference>
<feature type="compositionally biased region" description="Basic and acidic residues" evidence="1">
    <location>
        <begin position="85"/>
        <end position="94"/>
    </location>
</feature>
<evidence type="ECO:0000256" key="1">
    <source>
        <dbReference type="SAM" id="MobiDB-lite"/>
    </source>
</evidence>
<reference evidence="2 4" key="1">
    <citation type="submission" date="2018-03" db="EMBL/GenBank/DDBJ databases">
        <title>Draft genome sequence of Rohu Carp (Labeo rohita).</title>
        <authorList>
            <person name="Das P."/>
            <person name="Kushwaha B."/>
            <person name="Joshi C.G."/>
            <person name="Kumar D."/>
            <person name="Nagpure N.S."/>
            <person name="Sahoo L."/>
            <person name="Das S.P."/>
            <person name="Bit A."/>
            <person name="Patnaik S."/>
            <person name="Meher P.K."/>
            <person name="Jayasankar P."/>
            <person name="Koringa P.G."/>
            <person name="Patel N.V."/>
            <person name="Hinsu A.T."/>
            <person name="Kumar R."/>
            <person name="Pandey M."/>
            <person name="Agarwal S."/>
            <person name="Srivastava S."/>
            <person name="Singh M."/>
            <person name="Iquebal M.A."/>
            <person name="Jaiswal S."/>
            <person name="Angadi U.B."/>
            <person name="Kumar N."/>
            <person name="Raza M."/>
            <person name="Shah T.M."/>
            <person name="Rai A."/>
            <person name="Jena J.K."/>
        </authorList>
    </citation>
    <scope>NUCLEOTIDE SEQUENCE [LARGE SCALE GENOMIC DNA]</scope>
    <source>
        <strain evidence="2">DASCIFA01</strain>
        <tissue evidence="2">Testis</tissue>
    </source>
</reference>
<dbReference type="AlphaFoldDB" id="A0A498MR14"/>